<evidence type="ECO:0000256" key="1">
    <source>
        <dbReference type="ARBA" id="ARBA00022614"/>
    </source>
</evidence>
<dbReference type="SMART" id="SM00369">
    <property type="entry name" value="LRR_TYP"/>
    <property type="match status" value="7"/>
</dbReference>
<organism evidence="3 4">
    <name type="scientific">Aphanomyces invadans</name>
    <dbReference type="NCBI Taxonomy" id="157072"/>
    <lineage>
        <taxon>Eukaryota</taxon>
        <taxon>Sar</taxon>
        <taxon>Stramenopiles</taxon>
        <taxon>Oomycota</taxon>
        <taxon>Saprolegniomycetes</taxon>
        <taxon>Saprolegniales</taxon>
        <taxon>Verrucalvaceae</taxon>
        <taxon>Aphanomyces</taxon>
    </lineage>
</organism>
<feature type="non-terminal residue" evidence="3">
    <location>
        <position position="1"/>
    </location>
</feature>
<dbReference type="Gene3D" id="3.80.10.10">
    <property type="entry name" value="Ribonuclease Inhibitor"/>
    <property type="match status" value="4"/>
</dbReference>
<keyword evidence="4" id="KW-1185">Reference proteome</keyword>
<dbReference type="InterPro" id="IPR032675">
    <property type="entry name" value="LRR_dom_sf"/>
</dbReference>
<dbReference type="PANTHER" id="PTHR48051">
    <property type="match status" value="1"/>
</dbReference>
<gene>
    <name evidence="3" type="ORF">DYB32_003452</name>
</gene>
<evidence type="ECO:0000256" key="2">
    <source>
        <dbReference type="ARBA" id="ARBA00022737"/>
    </source>
</evidence>
<dbReference type="PANTHER" id="PTHR48051:SF46">
    <property type="entry name" value="LEUCINE RICH REPEAT-CONTAINING DOMAIN PROTEIN"/>
    <property type="match status" value="1"/>
</dbReference>
<sequence length="304" mass="34274">GLQKLQTLTAQNNNIDRIPLSFKDLRQIATLDLSKNQITSLIGCLKNNERLKFLDLRQNRLGTFPELPYECTLDTLFLGFNQLTTINAESLVRAKDHLTILDIRDNKLAVLPDDICQLHRLKTLDVSNNDLSDLPPALTSIRCLNRFSKVPLDFWRRDPMVEKLQVLDLSKNGLALVPFDVATCVNLHTLVIDDNVLESVPESIRQLAHLHTLRLRKNNLVESTVDPILGPGTPLSFRLKELDLRNNSLRCVPSGIANLSALQTLLLSFNQISTLDNVDWSRLVNLFQLSVADNKVTKFSSFSS</sequence>
<accession>A0A418B0J2</accession>
<dbReference type="PROSITE" id="PS51450">
    <property type="entry name" value="LRR"/>
    <property type="match status" value="3"/>
</dbReference>
<dbReference type="InterPro" id="IPR050216">
    <property type="entry name" value="LRR_domain-containing"/>
</dbReference>
<dbReference type="InterPro" id="IPR001611">
    <property type="entry name" value="Leu-rich_rpt"/>
</dbReference>
<protein>
    <submittedName>
        <fullName evidence="3">Uncharacterized protein</fullName>
    </submittedName>
</protein>
<dbReference type="SUPFAM" id="SSF52058">
    <property type="entry name" value="L domain-like"/>
    <property type="match status" value="2"/>
</dbReference>
<dbReference type="SMART" id="SM00365">
    <property type="entry name" value="LRR_SD22"/>
    <property type="match status" value="6"/>
</dbReference>
<dbReference type="GO" id="GO:0005737">
    <property type="term" value="C:cytoplasm"/>
    <property type="evidence" value="ECO:0007669"/>
    <property type="project" value="TreeGrafter"/>
</dbReference>
<proteinExistence type="predicted"/>
<dbReference type="AlphaFoldDB" id="A0A418B0J2"/>
<comment type="caution">
    <text evidence="3">The sequence shown here is derived from an EMBL/GenBank/DDBJ whole genome shotgun (WGS) entry which is preliminary data.</text>
</comment>
<keyword evidence="2" id="KW-0677">Repeat</keyword>
<dbReference type="VEuPathDB" id="FungiDB:H310_13069"/>
<evidence type="ECO:0000313" key="4">
    <source>
        <dbReference type="Proteomes" id="UP000285060"/>
    </source>
</evidence>
<dbReference type="Proteomes" id="UP000285060">
    <property type="component" value="Unassembled WGS sequence"/>
</dbReference>
<reference evidence="3 4" key="1">
    <citation type="submission" date="2018-08" db="EMBL/GenBank/DDBJ databases">
        <title>Aphanomyces genome sequencing and annotation.</title>
        <authorList>
            <person name="Minardi D."/>
            <person name="Oidtmann B."/>
            <person name="Van Der Giezen M."/>
            <person name="Studholme D.J."/>
        </authorList>
    </citation>
    <scope>NUCLEOTIDE SEQUENCE [LARGE SCALE GENOMIC DNA]</scope>
    <source>
        <strain evidence="3 4">NJM0002</strain>
    </source>
</reference>
<keyword evidence="1" id="KW-0433">Leucine-rich repeat</keyword>
<evidence type="ECO:0000313" key="3">
    <source>
        <dbReference type="EMBL" id="RHY31494.1"/>
    </source>
</evidence>
<dbReference type="EMBL" id="QUSY01000210">
    <property type="protein sequence ID" value="RHY31494.1"/>
    <property type="molecule type" value="Genomic_DNA"/>
</dbReference>
<dbReference type="Pfam" id="PF13855">
    <property type="entry name" value="LRR_8"/>
    <property type="match status" value="3"/>
</dbReference>
<dbReference type="InterPro" id="IPR003591">
    <property type="entry name" value="Leu-rich_rpt_typical-subtyp"/>
</dbReference>
<name>A0A418B0J2_9STRA</name>
<dbReference type="PRINTS" id="PR00019">
    <property type="entry name" value="LEURICHRPT"/>
</dbReference>
<dbReference type="SMART" id="SM00364">
    <property type="entry name" value="LRR_BAC"/>
    <property type="match status" value="6"/>
</dbReference>